<dbReference type="EMBL" id="JACIEB010000003">
    <property type="protein sequence ID" value="MBB3982159.1"/>
    <property type="molecule type" value="Genomic_DNA"/>
</dbReference>
<evidence type="ECO:0000313" key="4">
    <source>
        <dbReference type="Proteomes" id="UP000552757"/>
    </source>
</evidence>
<dbReference type="Pfam" id="PF08327">
    <property type="entry name" value="AHSA1"/>
    <property type="match status" value="1"/>
</dbReference>
<dbReference type="CDD" id="cd08896">
    <property type="entry name" value="SRPBCC_CalC_Aha1-like_3"/>
    <property type="match status" value="1"/>
</dbReference>
<proteinExistence type="inferred from homology"/>
<organism evidence="3 4">
    <name type="scientific">Sphingobium fontiphilum</name>
    <dbReference type="NCBI Taxonomy" id="944425"/>
    <lineage>
        <taxon>Bacteria</taxon>
        <taxon>Pseudomonadati</taxon>
        <taxon>Pseudomonadota</taxon>
        <taxon>Alphaproteobacteria</taxon>
        <taxon>Sphingomonadales</taxon>
        <taxon>Sphingomonadaceae</taxon>
        <taxon>Sphingobium</taxon>
    </lineage>
</organism>
<dbReference type="SUPFAM" id="SSF55961">
    <property type="entry name" value="Bet v1-like"/>
    <property type="match status" value="1"/>
</dbReference>
<dbReference type="InterPro" id="IPR013538">
    <property type="entry name" value="ASHA1/2-like_C"/>
</dbReference>
<evidence type="ECO:0000313" key="3">
    <source>
        <dbReference type="EMBL" id="MBB3982159.1"/>
    </source>
</evidence>
<keyword evidence="4" id="KW-1185">Reference proteome</keyword>
<dbReference type="Gene3D" id="3.30.530.20">
    <property type="match status" value="1"/>
</dbReference>
<feature type="domain" description="Activator of Hsp90 ATPase homologue 1/2-like C-terminal" evidence="2">
    <location>
        <begin position="15"/>
        <end position="148"/>
    </location>
</feature>
<dbReference type="RefSeq" id="WP_183955209.1">
    <property type="nucleotide sequence ID" value="NZ_JACIEB010000003.1"/>
</dbReference>
<evidence type="ECO:0000256" key="1">
    <source>
        <dbReference type="ARBA" id="ARBA00006817"/>
    </source>
</evidence>
<dbReference type="Proteomes" id="UP000552757">
    <property type="component" value="Unassembled WGS sequence"/>
</dbReference>
<sequence>MSDNLHELSVTRHIAAPPSVVWRVWTQQTAEFWCPKPWRAEIIEMDLRPGGRFAMLMKGPDGEEMPSDGVFLEVVPERLAVTTDAFRAGWIPAEPFMTGIFAFEPEGDGTRYTGTARHWSDEAMQSHKDMGFEQGWAIVADQLAELAEAAMAAD</sequence>
<protein>
    <submittedName>
        <fullName evidence="3">Uncharacterized protein YndB with AHSA1/START domain</fullName>
    </submittedName>
</protein>
<reference evidence="3 4" key="1">
    <citation type="submission" date="2020-08" db="EMBL/GenBank/DDBJ databases">
        <title>Genomic Encyclopedia of Type Strains, Phase IV (KMG-IV): sequencing the most valuable type-strain genomes for metagenomic binning, comparative biology and taxonomic classification.</title>
        <authorList>
            <person name="Goeker M."/>
        </authorList>
    </citation>
    <scope>NUCLEOTIDE SEQUENCE [LARGE SCALE GENOMIC DNA]</scope>
    <source>
        <strain evidence="3 4">DSM 29348</strain>
    </source>
</reference>
<dbReference type="InterPro" id="IPR023393">
    <property type="entry name" value="START-like_dom_sf"/>
</dbReference>
<comment type="caution">
    <text evidence="3">The sequence shown here is derived from an EMBL/GenBank/DDBJ whole genome shotgun (WGS) entry which is preliminary data.</text>
</comment>
<accession>A0A7W6GQK9</accession>
<gene>
    <name evidence="3" type="ORF">GGR44_001818</name>
</gene>
<evidence type="ECO:0000259" key="2">
    <source>
        <dbReference type="Pfam" id="PF08327"/>
    </source>
</evidence>
<dbReference type="AlphaFoldDB" id="A0A7W6GQK9"/>
<name>A0A7W6GQK9_9SPHN</name>
<comment type="similarity">
    <text evidence="1">Belongs to the AHA1 family.</text>
</comment>